<organism evidence="1">
    <name type="scientific">Timema shepardi</name>
    <name type="common">Walking stick</name>
    <dbReference type="NCBI Taxonomy" id="629360"/>
    <lineage>
        <taxon>Eukaryota</taxon>
        <taxon>Metazoa</taxon>
        <taxon>Ecdysozoa</taxon>
        <taxon>Arthropoda</taxon>
        <taxon>Hexapoda</taxon>
        <taxon>Insecta</taxon>
        <taxon>Pterygota</taxon>
        <taxon>Neoptera</taxon>
        <taxon>Polyneoptera</taxon>
        <taxon>Phasmatodea</taxon>
        <taxon>Timematodea</taxon>
        <taxon>Timematoidea</taxon>
        <taxon>Timematidae</taxon>
        <taxon>Timema</taxon>
    </lineage>
</organism>
<dbReference type="EMBL" id="OC006763">
    <property type="protein sequence ID" value="CAD7266305.1"/>
    <property type="molecule type" value="Genomic_DNA"/>
</dbReference>
<dbReference type="AlphaFoldDB" id="A0A7R9B6D4"/>
<name>A0A7R9B6D4_TIMSH</name>
<protein>
    <submittedName>
        <fullName evidence="1">Uncharacterized protein</fullName>
    </submittedName>
</protein>
<sequence>MTQAEFCGLLTQANTAHGLKDIARILKYLKYILLASAAVDPTADTPWSPVPFLSKVVEVPSSTLGCSGYHPYPSNQLPVGYQPYPGPNTPLPPNYTPSYGATTVTVHPQEIIIVGACPACRVLL</sequence>
<evidence type="ECO:0000313" key="1">
    <source>
        <dbReference type="EMBL" id="CAD7266305.1"/>
    </source>
</evidence>
<reference evidence="1" key="1">
    <citation type="submission" date="2020-11" db="EMBL/GenBank/DDBJ databases">
        <authorList>
            <person name="Tran Van P."/>
        </authorList>
    </citation>
    <scope>NUCLEOTIDE SEQUENCE</scope>
</reference>
<proteinExistence type="predicted"/>
<accession>A0A7R9B6D4</accession>
<gene>
    <name evidence="1" type="ORF">TSIB3V08_LOCUS10324</name>
</gene>